<dbReference type="EMBL" id="CP044426">
    <property type="protein sequence ID" value="QFG38072.1"/>
    <property type="molecule type" value="Genomic_DNA"/>
</dbReference>
<evidence type="ECO:0000313" key="1">
    <source>
        <dbReference type="EMBL" id="QFG38072.1"/>
    </source>
</evidence>
<dbReference type="AlphaFoldDB" id="A0AAE6NZD4"/>
<organism evidence="1 4">
    <name type="scientific">Paracoccus pantotrophus</name>
    <name type="common">Thiosphaera pantotropha</name>
    <dbReference type="NCBI Taxonomy" id="82367"/>
    <lineage>
        <taxon>Bacteria</taxon>
        <taxon>Pseudomonadati</taxon>
        <taxon>Pseudomonadota</taxon>
        <taxon>Alphaproteobacteria</taxon>
        <taxon>Rhodobacterales</taxon>
        <taxon>Paracoccaceae</taxon>
        <taxon>Paracoccus</taxon>
    </lineage>
</organism>
<dbReference type="GeneID" id="51372615"/>
<proteinExistence type="predicted"/>
<protein>
    <submittedName>
        <fullName evidence="1">Uncharacterized protein</fullName>
    </submittedName>
</protein>
<dbReference type="KEGG" id="ppan:ESD82_18640"/>
<sequence length="226" mass="25055">MPEVIAWPCSLTRPMDVSYFIQWTSRDAGANLAGVAQVLAPGMGAWRVDITIPRDFDGTRVKELEALVSEMRGRYNVANLCICDPYKYGPRVSPVQTPFSDGTWFSDGTGFTDPAAGTQPLLTSAAVAAGDNELYVDLTNPVRPSLRIGDMFSVNGFLYRVVRRNAAGWVKFEPSARRAIPSGTALTTNPPRFYGRFIDDMQGQRTREMLKWGQSITISFIEAFDR</sequence>
<evidence type="ECO:0000313" key="3">
    <source>
        <dbReference type="Proteomes" id="UP000273626"/>
    </source>
</evidence>
<dbReference type="RefSeq" id="WP_147427649.1">
    <property type="nucleotide sequence ID" value="NZ_CP044426.1"/>
</dbReference>
<reference evidence="2 3" key="1">
    <citation type="submission" date="2018-10" db="EMBL/GenBank/DDBJ databases">
        <title>Genomic Encyclopedia of Archaeal and Bacterial Type Strains, Phase II (KMG-II): from individual species to whole genera.</title>
        <authorList>
            <person name="Goeker M."/>
        </authorList>
    </citation>
    <scope>NUCLEOTIDE SEQUENCE [LARGE SCALE GENOMIC DNA]</scope>
    <source>
        <strain evidence="3">ATCC 35512 / DSM 2944 / CIP 106514 / LMD 82.5 / NBRC 102493 / NCCB 82005 / GB17</strain>
        <strain evidence="2">DSM 2944</strain>
    </source>
</reference>
<reference evidence="1 4" key="2">
    <citation type="submission" date="2019-01" db="EMBL/GenBank/DDBJ databases">
        <title>Complete Genome Sequence and Annotation of the Paracoccus pantotrophus type strain DSM 2944.</title>
        <authorList>
            <person name="Bockwoldt J.A."/>
            <person name="Zimmermann M."/>
            <person name="Tiso T."/>
            <person name="Blank L.M."/>
        </authorList>
    </citation>
    <scope>NUCLEOTIDE SEQUENCE [LARGE SCALE GENOMIC DNA]</scope>
    <source>
        <strain evidence="1 4">DSM 2944</strain>
    </source>
</reference>
<dbReference type="EMBL" id="RBLI01000001">
    <property type="protein sequence ID" value="RKS51430.1"/>
    <property type="molecule type" value="Genomic_DNA"/>
</dbReference>
<dbReference type="Proteomes" id="UP000273626">
    <property type="component" value="Unassembled WGS sequence"/>
</dbReference>
<gene>
    <name evidence="2" type="ORF">BDE18_0677</name>
    <name evidence="1" type="ORF">ESD82_18640</name>
</gene>
<evidence type="ECO:0000313" key="4">
    <source>
        <dbReference type="Proteomes" id="UP000326453"/>
    </source>
</evidence>
<name>A0AAE6NZD4_PARPN</name>
<dbReference type="Proteomes" id="UP000326453">
    <property type="component" value="Chromosome 1"/>
</dbReference>
<accession>A0AAE6NZD4</accession>
<keyword evidence="3" id="KW-1185">Reference proteome</keyword>
<evidence type="ECO:0000313" key="2">
    <source>
        <dbReference type="EMBL" id="RKS51430.1"/>
    </source>
</evidence>